<proteinExistence type="predicted"/>
<evidence type="ECO:0000256" key="1">
    <source>
        <dbReference type="SAM" id="Phobius"/>
    </source>
</evidence>
<feature type="transmembrane region" description="Helical" evidence="1">
    <location>
        <begin position="18"/>
        <end position="36"/>
    </location>
</feature>
<keyword evidence="1" id="KW-0472">Membrane</keyword>
<dbReference type="Proteomes" id="UP000198534">
    <property type="component" value="Unassembled WGS sequence"/>
</dbReference>
<accession>A0A1H2X5B9</accession>
<feature type="transmembrane region" description="Helical" evidence="1">
    <location>
        <begin position="178"/>
        <end position="198"/>
    </location>
</feature>
<name>A0A1H2X5B9_9BACL</name>
<feature type="transmembrane region" description="Helical" evidence="1">
    <location>
        <begin position="252"/>
        <end position="271"/>
    </location>
</feature>
<gene>
    <name evidence="2" type="ORF">SAMN05444487_10787</name>
</gene>
<keyword evidence="1" id="KW-0812">Transmembrane</keyword>
<evidence type="ECO:0000313" key="3">
    <source>
        <dbReference type="Proteomes" id="UP000198534"/>
    </source>
</evidence>
<sequence length="310" mass="32500">MGNNKLQWWKRGATTVEYVALLFGIALLAFILNYFVSNGGQSQIHQKIVSIINGDIKGTDINGKDINGNNMNGNQDPGKKLKDGWDKINAEHGLLITALKKAAGAYGKSKFFYENLHKRLGVRLIPVYDADGVKTGYRYAGDGPTSFKDKKLFGRYFKNGTEFGLKNQFNSFGKGAGFALKGAGGWLISSGMALYSAYGEFQEKGLTTDVGAEFINELGWGVGAGVVSAGAGAALAGVLAGTAAGATIGSSVPLVGTVIGAVIGAGIGVALSTEVGQTIKNKTKEGIKWGLDKAKEGIGKGVDTVKSWFS</sequence>
<dbReference type="STRING" id="1048340.SAMN05444487_10787"/>
<dbReference type="RefSeq" id="WP_091739139.1">
    <property type="nucleotide sequence ID" value="NZ_FNNQ01000007.1"/>
</dbReference>
<keyword evidence="1" id="KW-1133">Transmembrane helix</keyword>
<protein>
    <submittedName>
        <fullName evidence="2">Uncharacterized protein</fullName>
    </submittedName>
</protein>
<organism evidence="2 3">
    <name type="scientific">Marininema mesophilum</name>
    <dbReference type="NCBI Taxonomy" id="1048340"/>
    <lineage>
        <taxon>Bacteria</taxon>
        <taxon>Bacillati</taxon>
        <taxon>Bacillota</taxon>
        <taxon>Bacilli</taxon>
        <taxon>Bacillales</taxon>
        <taxon>Thermoactinomycetaceae</taxon>
        <taxon>Marininema</taxon>
    </lineage>
</organism>
<keyword evidence="3" id="KW-1185">Reference proteome</keyword>
<reference evidence="2 3" key="1">
    <citation type="submission" date="2016-10" db="EMBL/GenBank/DDBJ databases">
        <authorList>
            <person name="de Groot N.N."/>
        </authorList>
    </citation>
    <scope>NUCLEOTIDE SEQUENCE [LARGE SCALE GENOMIC DNA]</scope>
    <source>
        <strain evidence="2 3">DSM 45610</strain>
    </source>
</reference>
<dbReference type="EMBL" id="FNNQ01000007">
    <property type="protein sequence ID" value="SDW87978.1"/>
    <property type="molecule type" value="Genomic_DNA"/>
</dbReference>
<evidence type="ECO:0000313" key="2">
    <source>
        <dbReference type="EMBL" id="SDW87978.1"/>
    </source>
</evidence>
<feature type="transmembrane region" description="Helical" evidence="1">
    <location>
        <begin position="218"/>
        <end position="240"/>
    </location>
</feature>
<dbReference type="OrthoDB" id="6450827at2"/>
<dbReference type="AlphaFoldDB" id="A0A1H2X5B9"/>